<name>A0A2P2Q6T4_RHIMU</name>
<dbReference type="EMBL" id="GGEC01082176">
    <property type="protein sequence ID" value="MBX62660.1"/>
    <property type="molecule type" value="Transcribed_RNA"/>
</dbReference>
<proteinExistence type="predicted"/>
<sequence>MAVQAPGKTCN</sequence>
<reference evidence="1" key="1">
    <citation type="submission" date="2018-02" db="EMBL/GenBank/DDBJ databases">
        <title>Rhizophora mucronata_Transcriptome.</title>
        <authorList>
            <person name="Meera S.P."/>
            <person name="Sreeshan A."/>
            <person name="Augustine A."/>
        </authorList>
    </citation>
    <scope>NUCLEOTIDE SEQUENCE</scope>
    <source>
        <tissue evidence="1">Leaf</tissue>
    </source>
</reference>
<evidence type="ECO:0000313" key="1">
    <source>
        <dbReference type="EMBL" id="MBX62660.1"/>
    </source>
</evidence>
<accession>A0A2P2Q6T4</accession>
<protein>
    <submittedName>
        <fullName evidence="1">Uncharacterized protein</fullName>
    </submittedName>
</protein>
<organism evidence="1">
    <name type="scientific">Rhizophora mucronata</name>
    <name type="common">Asiatic mangrove</name>
    <dbReference type="NCBI Taxonomy" id="61149"/>
    <lineage>
        <taxon>Eukaryota</taxon>
        <taxon>Viridiplantae</taxon>
        <taxon>Streptophyta</taxon>
        <taxon>Embryophyta</taxon>
        <taxon>Tracheophyta</taxon>
        <taxon>Spermatophyta</taxon>
        <taxon>Magnoliopsida</taxon>
        <taxon>eudicotyledons</taxon>
        <taxon>Gunneridae</taxon>
        <taxon>Pentapetalae</taxon>
        <taxon>rosids</taxon>
        <taxon>fabids</taxon>
        <taxon>Malpighiales</taxon>
        <taxon>Rhizophoraceae</taxon>
        <taxon>Rhizophora</taxon>
    </lineage>
</organism>